<dbReference type="STRING" id="180498.A0A067KWR0"/>
<dbReference type="InterPro" id="IPR000916">
    <property type="entry name" value="Bet_v_I/MLP"/>
</dbReference>
<dbReference type="Proteomes" id="UP000027138">
    <property type="component" value="Unassembled WGS sequence"/>
</dbReference>
<dbReference type="Pfam" id="PF00407">
    <property type="entry name" value="Bet_v_1"/>
    <property type="match status" value="1"/>
</dbReference>
<dbReference type="OrthoDB" id="1858506at2759"/>
<evidence type="ECO:0000256" key="1">
    <source>
        <dbReference type="ARBA" id="ARBA00009744"/>
    </source>
</evidence>
<dbReference type="AlphaFoldDB" id="A0A067KWR0"/>
<evidence type="ECO:0000256" key="3">
    <source>
        <dbReference type="ARBA" id="ARBA00023265"/>
    </source>
</evidence>
<dbReference type="GO" id="GO:0005634">
    <property type="term" value="C:nucleus"/>
    <property type="evidence" value="ECO:0007669"/>
    <property type="project" value="TreeGrafter"/>
</dbReference>
<evidence type="ECO:0000259" key="4">
    <source>
        <dbReference type="Pfam" id="PF00407"/>
    </source>
</evidence>
<dbReference type="SUPFAM" id="SSF55961">
    <property type="entry name" value="Bet v1-like"/>
    <property type="match status" value="1"/>
</dbReference>
<name>A0A067KWR0_JATCU</name>
<protein>
    <recommendedName>
        <fullName evidence="4">Bet v I/Major latex protein domain-containing protein</fullName>
    </recommendedName>
</protein>
<dbReference type="InterPro" id="IPR023393">
    <property type="entry name" value="START-like_dom_sf"/>
</dbReference>
<comment type="similarity">
    <text evidence="1">Belongs to the BetVI family.</text>
</comment>
<dbReference type="InterPro" id="IPR050279">
    <property type="entry name" value="Plant_def-hormone_signal"/>
</dbReference>
<dbReference type="GO" id="GO:0009738">
    <property type="term" value="P:abscisic acid-activated signaling pathway"/>
    <property type="evidence" value="ECO:0007669"/>
    <property type="project" value="InterPro"/>
</dbReference>
<keyword evidence="2" id="KW-0611">Plant defense</keyword>
<dbReference type="PANTHER" id="PTHR31213">
    <property type="entry name" value="OS08G0374000 PROTEIN-RELATED"/>
    <property type="match status" value="1"/>
</dbReference>
<feature type="domain" description="Bet v I/Major latex protein" evidence="4">
    <location>
        <begin position="2"/>
        <end position="90"/>
    </location>
</feature>
<dbReference type="InterPro" id="IPR024949">
    <property type="entry name" value="Bet_v_I_allergen"/>
</dbReference>
<dbReference type="GO" id="GO:0038023">
    <property type="term" value="F:signaling receptor activity"/>
    <property type="evidence" value="ECO:0007669"/>
    <property type="project" value="InterPro"/>
</dbReference>
<dbReference type="GO" id="GO:0010427">
    <property type="term" value="F:abscisic acid binding"/>
    <property type="evidence" value="ECO:0007669"/>
    <property type="project" value="InterPro"/>
</dbReference>
<reference evidence="5 6" key="1">
    <citation type="journal article" date="2014" name="PLoS ONE">
        <title>Global Analysis of Gene Expression Profiles in Physic Nut (Jatropha curcas L.) Seedlings Exposed to Salt Stress.</title>
        <authorList>
            <person name="Zhang L."/>
            <person name="Zhang C."/>
            <person name="Wu P."/>
            <person name="Chen Y."/>
            <person name="Li M."/>
            <person name="Jiang H."/>
            <person name="Wu G."/>
        </authorList>
    </citation>
    <scope>NUCLEOTIDE SEQUENCE [LARGE SCALE GENOMIC DNA]</scope>
    <source>
        <strain evidence="6">cv. GZQX0401</strain>
        <tissue evidence="5">Young leaves</tissue>
    </source>
</reference>
<dbReference type="GO" id="GO:0006952">
    <property type="term" value="P:defense response"/>
    <property type="evidence" value="ECO:0007669"/>
    <property type="project" value="UniProtKB-KW"/>
</dbReference>
<dbReference type="PANTHER" id="PTHR31213:SF81">
    <property type="entry name" value="BET V I_MAJOR LATEX PROTEIN DOMAIN-CONTAINING PROTEIN"/>
    <property type="match status" value="1"/>
</dbReference>
<keyword evidence="6" id="KW-1185">Reference proteome</keyword>
<dbReference type="Gene3D" id="3.30.530.20">
    <property type="match status" value="1"/>
</dbReference>
<evidence type="ECO:0000313" key="6">
    <source>
        <dbReference type="Proteomes" id="UP000027138"/>
    </source>
</evidence>
<evidence type="ECO:0000256" key="2">
    <source>
        <dbReference type="ARBA" id="ARBA00022821"/>
    </source>
</evidence>
<dbReference type="FunFam" id="3.30.530.20:FF:000007">
    <property type="entry name" value="Major pollen allergen Bet v 1-A"/>
    <property type="match status" value="1"/>
</dbReference>
<dbReference type="PRINTS" id="PR00634">
    <property type="entry name" value="BETALLERGEN"/>
</dbReference>
<proteinExistence type="inferred from homology"/>
<gene>
    <name evidence="5" type="ORF">JCGZ_09814</name>
</gene>
<evidence type="ECO:0000313" key="5">
    <source>
        <dbReference type="EMBL" id="KDP36249.1"/>
    </source>
</evidence>
<accession>A0A067KWR0</accession>
<dbReference type="GO" id="GO:0004864">
    <property type="term" value="F:protein phosphatase inhibitor activity"/>
    <property type="evidence" value="ECO:0007669"/>
    <property type="project" value="InterPro"/>
</dbReference>
<keyword evidence="3" id="KW-0568">Pathogenesis-related protein</keyword>
<dbReference type="GO" id="GO:0005737">
    <property type="term" value="C:cytoplasm"/>
    <property type="evidence" value="ECO:0007669"/>
    <property type="project" value="TreeGrafter"/>
</dbReference>
<sequence length="167" mass="18341">MGIVTYEGQIESSLPPAKLFRMLVLESDTSISKVQPEAVQRFETLQGDGGPGTVRKITFGDGSPSPHVITTVDLLDRENFTFHYSLIGGHPALIDTSIIEKMSFQLKFEATPNGGTIATRSGKSYTINGVEVNEEEVRAGLEQNTQVFYEIFKAYEAYALANPDAYN</sequence>
<dbReference type="EMBL" id="KK914446">
    <property type="protein sequence ID" value="KDP36249.1"/>
    <property type="molecule type" value="Genomic_DNA"/>
</dbReference>
<dbReference type="CDD" id="cd07816">
    <property type="entry name" value="Bet_v1-like"/>
    <property type="match status" value="1"/>
</dbReference>
<organism evidence="5 6">
    <name type="scientific">Jatropha curcas</name>
    <name type="common">Barbados nut</name>
    <dbReference type="NCBI Taxonomy" id="180498"/>
    <lineage>
        <taxon>Eukaryota</taxon>
        <taxon>Viridiplantae</taxon>
        <taxon>Streptophyta</taxon>
        <taxon>Embryophyta</taxon>
        <taxon>Tracheophyta</taxon>
        <taxon>Spermatophyta</taxon>
        <taxon>Magnoliopsida</taxon>
        <taxon>eudicotyledons</taxon>
        <taxon>Gunneridae</taxon>
        <taxon>Pentapetalae</taxon>
        <taxon>rosids</taxon>
        <taxon>fabids</taxon>
        <taxon>Malpighiales</taxon>
        <taxon>Euphorbiaceae</taxon>
        <taxon>Crotonoideae</taxon>
        <taxon>Jatropheae</taxon>
        <taxon>Jatropha</taxon>
    </lineage>
</organism>
<dbReference type="KEGG" id="jcu:105635742"/>